<name>A0A2M6W1X0_9BACT</name>
<dbReference type="NCBIfam" id="TIGR00188">
    <property type="entry name" value="rnpA"/>
    <property type="match status" value="1"/>
</dbReference>
<dbReference type="PANTHER" id="PTHR33992:SF1">
    <property type="entry name" value="RIBONUCLEASE P PROTEIN COMPONENT"/>
    <property type="match status" value="1"/>
</dbReference>
<comment type="catalytic activity">
    <reaction evidence="7">
        <text>Endonucleolytic cleavage of RNA, removing 5'-extranucleotides from tRNA precursor.</text>
        <dbReference type="EC" id="3.1.26.5"/>
    </reaction>
</comment>
<dbReference type="SUPFAM" id="SSF54211">
    <property type="entry name" value="Ribosomal protein S5 domain 2-like"/>
    <property type="match status" value="1"/>
</dbReference>
<dbReference type="EMBL" id="PFBZ01000056">
    <property type="protein sequence ID" value="PIT86778.1"/>
    <property type="molecule type" value="Genomic_DNA"/>
</dbReference>
<evidence type="ECO:0000256" key="3">
    <source>
        <dbReference type="ARBA" id="ARBA00022722"/>
    </source>
</evidence>
<keyword evidence="6 7" id="KW-0694">RNA-binding</keyword>
<dbReference type="Gene3D" id="3.30.230.10">
    <property type="match status" value="1"/>
</dbReference>
<keyword evidence="4 7" id="KW-0255">Endonuclease</keyword>
<evidence type="ECO:0000313" key="10">
    <source>
        <dbReference type="Proteomes" id="UP000229362"/>
    </source>
</evidence>
<dbReference type="AlphaFoldDB" id="A0A2M6W1X0"/>
<dbReference type="GO" id="GO:0004526">
    <property type="term" value="F:ribonuclease P activity"/>
    <property type="evidence" value="ECO:0007669"/>
    <property type="project" value="UniProtKB-UniRule"/>
</dbReference>
<comment type="similarity">
    <text evidence="7">Belongs to the RnpA family.</text>
</comment>
<keyword evidence="2 7" id="KW-0819">tRNA processing</keyword>
<dbReference type="GO" id="GO:0042781">
    <property type="term" value="F:3'-tRNA processing endoribonuclease activity"/>
    <property type="evidence" value="ECO:0007669"/>
    <property type="project" value="TreeGrafter"/>
</dbReference>
<dbReference type="Pfam" id="PF00825">
    <property type="entry name" value="Ribonuclease_P"/>
    <property type="match status" value="1"/>
</dbReference>
<comment type="function">
    <text evidence="1 7">RNaseP catalyzes the removal of the 5'-leader sequence from pre-tRNA to produce the mature 5'-terminus. It can also cleave other RNA substrates such as 4.5S RNA. The protein component plays an auxiliary but essential role in vivo by binding to the 5'-leader sequence and broadening the substrate specificity of the ribozyme.</text>
</comment>
<dbReference type="GO" id="GO:0030677">
    <property type="term" value="C:ribonuclease P complex"/>
    <property type="evidence" value="ECO:0007669"/>
    <property type="project" value="TreeGrafter"/>
</dbReference>
<dbReference type="GO" id="GO:0000049">
    <property type="term" value="F:tRNA binding"/>
    <property type="evidence" value="ECO:0007669"/>
    <property type="project" value="UniProtKB-UniRule"/>
</dbReference>
<reference evidence="10" key="1">
    <citation type="submission" date="2017-09" db="EMBL/GenBank/DDBJ databases">
        <title>Depth-based differentiation of microbial function through sediment-hosted aquifers and enrichment of novel symbionts in the deep terrestrial subsurface.</title>
        <authorList>
            <person name="Probst A.J."/>
            <person name="Ladd B."/>
            <person name="Jarett J.K."/>
            <person name="Geller-Mcgrath D.E."/>
            <person name="Sieber C.M.K."/>
            <person name="Emerson J.B."/>
            <person name="Anantharaman K."/>
            <person name="Thomas B.C."/>
            <person name="Malmstrom R."/>
            <person name="Stieglmeier M."/>
            <person name="Klingl A."/>
            <person name="Woyke T."/>
            <person name="Ryan C.M."/>
            <person name="Banfield J.F."/>
        </authorList>
    </citation>
    <scope>NUCLEOTIDE SEQUENCE [LARGE SCALE GENOMIC DNA]</scope>
</reference>
<comment type="caution">
    <text evidence="9">The sequence shown here is derived from an EMBL/GenBank/DDBJ whole genome shotgun (WGS) entry which is preliminary data.</text>
</comment>
<evidence type="ECO:0000256" key="4">
    <source>
        <dbReference type="ARBA" id="ARBA00022759"/>
    </source>
</evidence>
<keyword evidence="3 7" id="KW-0540">Nuclease</keyword>
<proteinExistence type="inferred from homology"/>
<gene>
    <name evidence="7 9" type="primary">rnpA</name>
    <name evidence="9" type="ORF">COU33_01260</name>
</gene>
<evidence type="ECO:0000256" key="5">
    <source>
        <dbReference type="ARBA" id="ARBA00022801"/>
    </source>
</evidence>
<comment type="subunit">
    <text evidence="7">Consists of a catalytic RNA component (M1 or rnpB) and a protein subunit.</text>
</comment>
<dbReference type="InterPro" id="IPR014721">
    <property type="entry name" value="Ribsml_uS5_D2-typ_fold_subgr"/>
</dbReference>
<keyword evidence="5 7" id="KW-0378">Hydrolase</keyword>
<protein>
    <recommendedName>
        <fullName evidence="7 8">Ribonuclease P protein component</fullName>
        <shortName evidence="7">RNase P protein</shortName>
        <shortName evidence="7">RNaseP protein</shortName>
        <ecNumber evidence="7 8">3.1.26.5</ecNumber>
    </recommendedName>
    <alternativeName>
        <fullName evidence="7">Protein C5</fullName>
    </alternativeName>
</protein>
<dbReference type="HAMAP" id="MF_00227">
    <property type="entry name" value="RNase_P"/>
    <property type="match status" value="1"/>
</dbReference>
<dbReference type="GO" id="GO:0001682">
    <property type="term" value="P:tRNA 5'-leader removal"/>
    <property type="evidence" value="ECO:0007669"/>
    <property type="project" value="UniProtKB-UniRule"/>
</dbReference>
<evidence type="ECO:0000313" key="9">
    <source>
        <dbReference type="EMBL" id="PIT86778.1"/>
    </source>
</evidence>
<dbReference type="Proteomes" id="UP000229362">
    <property type="component" value="Unassembled WGS sequence"/>
</dbReference>
<evidence type="ECO:0000256" key="7">
    <source>
        <dbReference type="HAMAP-Rule" id="MF_00227"/>
    </source>
</evidence>
<evidence type="ECO:0000256" key="8">
    <source>
        <dbReference type="NCBIfam" id="TIGR00188"/>
    </source>
</evidence>
<accession>A0A2M6W1X0</accession>
<dbReference type="InterPro" id="IPR020539">
    <property type="entry name" value="RNase_P_CS"/>
</dbReference>
<evidence type="ECO:0000256" key="1">
    <source>
        <dbReference type="ARBA" id="ARBA00002663"/>
    </source>
</evidence>
<dbReference type="EC" id="3.1.26.5" evidence="7 8"/>
<dbReference type="PROSITE" id="PS00648">
    <property type="entry name" value="RIBONUCLEASE_P"/>
    <property type="match status" value="1"/>
</dbReference>
<dbReference type="InterPro" id="IPR000100">
    <property type="entry name" value="RNase_P"/>
</dbReference>
<dbReference type="PANTHER" id="PTHR33992">
    <property type="entry name" value="RIBONUCLEASE P PROTEIN COMPONENT"/>
    <property type="match status" value="1"/>
</dbReference>
<evidence type="ECO:0000256" key="6">
    <source>
        <dbReference type="ARBA" id="ARBA00022884"/>
    </source>
</evidence>
<sequence>MLPKEYRLKKKRDFEIAFENGRFVGGALTTMKVWQINPQKYPKRGYAVDMLKIGFVVGKKVSKSAVKRNRVKRQMREVVRLLQKGGRLRQGYLLIVMAKPGILDVSYPEIEKDLTAVLARARVLL</sequence>
<organism evidence="9 10">
    <name type="scientific">Candidatus Magasanikbacteria bacterium CG10_big_fil_rev_8_21_14_0_10_43_6</name>
    <dbReference type="NCBI Taxonomy" id="1974650"/>
    <lineage>
        <taxon>Bacteria</taxon>
        <taxon>Candidatus Magasanikiibacteriota</taxon>
    </lineage>
</organism>
<dbReference type="InterPro" id="IPR020568">
    <property type="entry name" value="Ribosomal_Su5_D2-typ_SF"/>
</dbReference>
<evidence type="ECO:0000256" key="2">
    <source>
        <dbReference type="ARBA" id="ARBA00022694"/>
    </source>
</evidence>